<name>A0ABY6Q7J0_9GAMM</name>
<dbReference type="NCBIfam" id="NF003507">
    <property type="entry name" value="PRK05170.2-5"/>
    <property type="match status" value="1"/>
</dbReference>
<dbReference type="HAMAP" id="MF_00676">
    <property type="entry name" value="UPF0260"/>
    <property type="match status" value="1"/>
</dbReference>
<accession>A0ABY6Q7J0</accession>
<dbReference type="RefSeq" id="WP_279241091.1">
    <property type="nucleotide sequence ID" value="NZ_CP036501.1"/>
</dbReference>
<evidence type="ECO:0000256" key="1">
    <source>
        <dbReference type="HAMAP-Rule" id="MF_00676"/>
    </source>
</evidence>
<dbReference type="NCBIfam" id="NF003501">
    <property type="entry name" value="PRK05170.1-5"/>
    <property type="match status" value="1"/>
</dbReference>
<protein>
    <recommendedName>
        <fullName evidence="1">UPF0260 protein E0F26_07720</fullName>
    </recommendedName>
</protein>
<dbReference type="PIRSF" id="PIRSF006173">
    <property type="entry name" value="UCP006173"/>
    <property type="match status" value="1"/>
</dbReference>
<dbReference type="InterPro" id="IPR005358">
    <property type="entry name" value="Puta_zinc/iron-chelating_dom"/>
</dbReference>
<dbReference type="Proteomes" id="UP001317963">
    <property type="component" value="Chromosome"/>
</dbReference>
<evidence type="ECO:0000313" key="2">
    <source>
        <dbReference type="EMBL" id="UZP74632.1"/>
    </source>
</evidence>
<reference evidence="2 3" key="1">
    <citation type="submission" date="2019-02" db="EMBL/GenBank/DDBJ databases">
        <title>Halieaceae_genomes.</title>
        <authorList>
            <person name="Li S.-H."/>
        </authorList>
    </citation>
    <scope>NUCLEOTIDE SEQUENCE [LARGE SCALE GENOMIC DNA]</scope>
    <source>
        <strain evidence="2 3">JH123</strain>
    </source>
</reference>
<keyword evidence="3" id="KW-1185">Reference proteome</keyword>
<evidence type="ECO:0000313" key="3">
    <source>
        <dbReference type="Proteomes" id="UP001317963"/>
    </source>
</evidence>
<organism evidence="2 3">
    <name type="scientific">Candidatus Paraluminiphilus aquimaris</name>
    <dbReference type="NCBI Taxonomy" id="2518994"/>
    <lineage>
        <taxon>Bacteria</taxon>
        <taxon>Pseudomonadati</taxon>
        <taxon>Pseudomonadota</taxon>
        <taxon>Gammaproteobacteria</taxon>
        <taxon>Cellvibrionales</taxon>
        <taxon>Halieaceae</taxon>
        <taxon>Candidatus Paraluminiphilus</taxon>
    </lineage>
</organism>
<proteinExistence type="inferred from homology"/>
<dbReference type="PANTHER" id="PTHR37421:SF1">
    <property type="entry name" value="UPF0260 PROTEIN YCGN"/>
    <property type="match status" value="1"/>
</dbReference>
<gene>
    <name evidence="2" type="ORF">E0F26_07720</name>
</gene>
<comment type="similarity">
    <text evidence="1">Belongs to the UPF0260 family.</text>
</comment>
<dbReference type="InterPro" id="IPR008228">
    <property type="entry name" value="UCP006173"/>
</dbReference>
<dbReference type="EMBL" id="CP036501">
    <property type="protein sequence ID" value="UZP74632.1"/>
    <property type="molecule type" value="Genomic_DNA"/>
</dbReference>
<sequence>MSQDANYWNKTPLSELSQQEWEMLCDGCGKCCLHKLQDEDTEEVFYTRVACHLLDVKSGRCGDYRERFNRVPDCMDVGKMTPDQMKWLPASCAYRLRSENKELPLWHPLISGHVSSVRKDPRGIRGKVVSESEVDLDALEDYIVRWIDA</sequence>
<dbReference type="Pfam" id="PF03692">
    <property type="entry name" value="CxxCxxCC"/>
    <property type="match status" value="1"/>
</dbReference>
<dbReference type="PANTHER" id="PTHR37421">
    <property type="entry name" value="UPF0260 PROTEIN YCGN"/>
    <property type="match status" value="1"/>
</dbReference>